<keyword evidence="1" id="KW-1133">Transmembrane helix</keyword>
<evidence type="ECO:0000256" key="1">
    <source>
        <dbReference type="SAM" id="Phobius"/>
    </source>
</evidence>
<keyword evidence="1" id="KW-0812">Transmembrane</keyword>
<evidence type="ECO:0000313" key="2">
    <source>
        <dbReference type="EMBL" id="MBY27431.1"/>
    </source>
</evidence>
<reference evidence="2" key="1">
    <citation type="submission" date="2018-04" db="EMBL/GenBank/DDBJ databases">
        <title>Transcriptome of Schizaphis graminum biotype I.</title>
        <authorList>
            <person name="Scully E.D."/>
            <person name="Geib S.M."/>
            <person name="Palmer N.A."/>
            <person name="Koch K."/>
            <person name="Bradshaw J."/>
            <person name="Heng-Moss T."/>
            <person name="Sarath G."/>
        </authorList>
    </citation>
    <scope>NUCLEOTIDE SEQUENCE</scope>
</reference>
<protein>
    <submittedName>
        <fullName evidence="2">Uncharacterized protein</fullName>
    </submittedName>
</protein>
<sequence length="178" mass="20680">MQVRHVIGLMLLLVAVPLQLYLMKYNQNFRNLVLEIVKNLSSDLLQLSIDVAEYVSLASLSKSFEDDASEDQEVPENLIRNFRPPHLEFNVGNVILTNTMMAGIIVGWNIDKTDLTKEPEYFITTEFHEDLIKIDQDKIIVRLENIKVDSKKIDQYFESFDGVKYIPNKLLQKMYPKD</sequence>
<feature type="transmembrane region" description="Helical" evidence="1">
    <location>
        <begin position="6"/>
        <end position="23"/>
    </location>
</feature>
<accession>A0A2S2PDA1</accession>
<organism evidence="2">
    <name type="scientific">Schizaphis graminum</name>
    <name type="common">Green bug aphid</name>
    <dbReference type="NCBI Taxonomy" id="13262"/>
    <lineage>
        <taxon>Eukaryota</taxon>
        <taxon>Metazoa</taxon>
        <taxon>Ecdysozoa</taxon>
        <taxon>Arthropoda</taxon>
        <taxon>Hexapoda</taxon>
        <taxon>Insecta</taxon>
        <taxon>Pterygota</taxon>
        <taxon>Neoptera</taxon>
        <taxon>Paraneoptera</taxon>
        <taxon>Hemiptera</taxon>
        <taxon>Sternorrhyncha</taxon>
        <taxon>Aphidomorpha</taxon>
        <taxon>Aphidoidea</taxon>
        <taxon>Aphididae</taxon>
        <taxon>Aphidini</taxon>
        <taxon>Schizaphis</taxon>
    </lineage>
</organism>
<proteinExistence type="predicted"/>
<dbReference type="EMBL" id="GGMR01014812">
    <property type="protein sequence ID" value="MBY27431.1"/>
    <property type="molecule type" value="Transcribed_RNA"/>
</dbReference>
<name>A0A2S2PDA1_SCHGA</name>
<keyword evidence="1" id="KW-0472">Membrane</keyword>
<dbReference type="AlphaFoldDB" id="A0A2S2PDA1"/>
<gene>
    <name evidence="2" type="ORF">g.148569</name>
</gene>